<evidence type="ECO:0000313" key="2">
    <source>
        <dbReference type="Proteomes" id="UP001060085"/>
    </source>
</evidence>
<protein>
    <submittedName>
        <fullName evidence="1">Uncharacterized protein</fullName>
    </submittedName>
</protein>
<evidence type="ECO:0000313" key="1">
    <source>
        <dbReference type="EMBL" id="KAI5655320.1"/>
    </source>
</evidence>
<organism evidence="1 2">
    <name type="scientific">Catharanthus roseus</name>
    <name type="common">Madagascar periwinkle</name>
    <name type="synonym">Vinca rosea</name>
    <dbReference type="NCBI Taxonomy" id="4058"/>
    <lineage>
        <taxon>Eukaryota</taxon>
        <taxon>Viridiplantae</taxon>
        <taxon>Streptophyta</taxon>
        <taxon>Embryophyta</taxon>
        <taxon>Tracheophyta</taxon>
        <taxon>Spermatophyta</taxon>
        <taxon>Magnoliopsida</taxon>
        <taxon>eudicotyledons</taxon>
        <taxon>Gunneridae</taxon>
        <taxon>Pentapetalae</taxon>
        <taxon>asterids</taxon>
        <taxon>lamiids</taxon>
        <taxon>Gentianales</taxon>
        <taxon>Apocynaceae</taxon>
        <taxon>Rauvolfioideae</taxon>
        <taxon>Vinceae</taxon>
        <taxon>Catharanthinae</taxon>
        <taxon>Catharanthus</taxon>
    </lineage>
</organism>
<sequence>MYASTVGLGNSEIHLSPALFHSRSTIYSRSCLLPDKFPVQRRKLSLEFPQNFGKRFHFYRCPHSFLRKFNWNSKASVNSEGVGGEKDDFVTRVLKENPCQVEPKYLIGKKLYTLKEKENLNKKGLDYGVGELLKKLNLRALLNTKADESHLAKTEEEVFLKDILREYKGKLYVPEQVFGANLSEEEEFDKNVDELPKMTFEDFRNYMKSDKIKLLTFKEHSGVSYVFGYRNFIVELKEIPGEKSLQRTKWAMRLDEDQAQALLEEYSGPRYEIEKQMMSWVGKLPEYPNSVASRISSRMMVELGVLTAAMAAAAVVVTGFLASAVFAATSFVFVVAIYIVWPLVKPFLKLFLGIIFGVLERVWENFIDIFTDVFSKLYEMYTFGGVSASIEMLKPILLVFLTMVLLVRFTLSRRPKNFRKWDIWQGIEFSQSKPQARVDGSTGVTFNDVAGIDEAVEELQELVRYLKNPELFDKMGIKPPHGVLLEGPPGCGKTLVAKAIAGEAGVPFYQMAGSEFVEVLVGVGSARIRDLFKRAKVNKPSVIFIDEIDALATRRQGIFSDSTDHLYNAATQERETTLNQLLIELDGFDTGKGVIFLGATNRMDLLDPALLRPGRFDRKIRIRPPNAKGRLDILKVHAQKVKISETVDLASYAQNLPGWTGAKLAQLLQEAALVAVRRGHRSIIQSDLDDAVDRLTVGPKRIGIDLGHQGQCRRATTEAGTALTSHLLRRCENAEIERCDRISINPRGQTLSQVVFHRLEDESYMFERRPQLLHRLQVFLGGRAAEEVIFGRDTSKASVNYLADASWLARKIITIWNLENPMVVHGEPPPWRKKPKFVGPRLDFEGSLYDDYDLIEPPVNFNLDDDIAKRSEELMSEMYTKTLMLLRQHRAALLKTVKVLLSQKEISGEEIDFILDNYPQQTPASLVLEEGDPGSLPFLNQKQEEDKELDYNLLSSS</sequence>
<proteinExistence type="predicted"/>
<dbReference type="Proteomes" id="UP001060085">
    <property type="component" value="Linkage Group LG07"/>
</dbReference>
<gene>
    <name evidence="1" type="ORF">M9H77_32507</name>
</gene>
<comment type="caution">
    <text evidence="1">The sequence shown here is derived from an EMBL/GenBank/DDBJ whole genome shotgun (WGS) entry which is preliminary data.</text>
</comment>
<keyword evidence="2" id="KW-1185">Reference proteome</keyword>
<accession>A0ACC0A4K2</accession>
<name>A0ACC0A4K2_CATRO</name>
<dbReference type="EMBL" id="CM044707">
    <property type="protein sequence ID" value="KAI5655320.1"/>
    <property type="molecule type" value="Genomic_DNA"/>
</dbReference>
<reference evidence="2" key="1">
    <citation type="journal article" date="2023" name="Nat. Plants">
        <title>Single-cell RNA sequencing provides a high-resolution roadmap for understanding the multicellular compartmentation of specialized metabolism.</title>
        <authorList>
            <person name="Sun S."/>
            <person name="Shen X."/>
            <person name="Li Y."/>
            <person name="Li Y."/>
            <person name="Wang S."/>
            <person name="Li R."/>
            <person name="Zhang H."/>
            <person name="Shen G."/>
            <person name="Guo B."/>
            <person name="Wei J."/>
            <person name="Xu J."/>
            <person name="St-Pierre B."/>
            <person name="Chen S."/>
            <person name="Sun C."/>
        </authorList>
    </citation>
    <scope>NUCLEOTIDE SEQUENCE [LARGE SCALE GENOMIC DNA]</scope>
</reference>